<proteinExistence type="predicted"/>
<evidence type="ECO:0000256" key="1">
    <source>
        <dbReference type="SAM" id="MobiDB-lite"/>
    </source>
</evidence>
<feature type="region of interest" description="Disordered" evidence="1">
    <location>
        <begin position="1"/>
        <end position="146"/>
    </location>
</feature>
<comment type="caution">
    <text evidence="2">The sequence shown here is derived from an EMBL/GenBank/DDBJ whole genome shotgun (WGS) entry which is preliminary data.</text>
</comment>
<organism evidence="2 3">
    <name type="scientific">Nannocystis radixulma</name>
    <dbReference type="NCBI Taxonomy" id="2995305"/>
    <lineage>
        <taxon>Bacteria</taxon>
        <taxon>Pseudomonadati</taxon>
        <taxon>Myxococcota</taxon>
        <taxon>Polyangia</taxon>
        <taxon>Nannocystales</taxon>
        <taxon>Nannocystaceae</taxon>
        <taxon>Nannocystis</taxon>
    </lineage>
</organism>
<evidence type="ECO:0000313" key="2">
    <source>
        <dbReference type="EMBL" id="MDC0672815.1"/>
    </source>
</evidence>
<feature type="compositionally biased region" description="Basic and acidic residues" evidence="1">
    <location>
        <begin position="1"/>
        <end position="22"/>
    </location>
</feature>
<accession>A0ABT5BF97</accession>
<dbReference type="Proteomes" id="UP001217838">
    <property type="component" value="Unassembled WGS sequence"/>
</dbReference>
<sequence length="181" mass="20353">MFERVHAGRAGEKHDERQRDDVPEATAAHAPAERAHPAIDGTYHPHQPDAAGGTSGLDDPERAEDPQQAQRGEGQRQRGQPVAAQVGELGRREREADREVDEEDDPDRRRRQLEEARQAPDEFDDEQGEPDQPEDDHGTFEPALEPMKGTIAFDAQRVLSVRRALTACHRRCLCRPLEISF</sequence>
<protein>
    <submittedName>
        <fullName evidence="2">Uncharacterized protein</fullName>
    </submittedName>
</protein>
<reference evidence="2 3" key="1">
    <citation type="submission" date="2022-11" db="EMBL/GenBank/DDBJ databases">
        <title>Minimal conservation of predation-associated metabolite biosynthetic gene clusters underscores biosynthetic potential of Myxococcota including descriptions for ten novel species: Archangium lansinium sp. nov., Myxococcus landrumus sp. nov., Nannocystis bai.</title>
        <authorList>
            <person name="Ahearne A."/>
            <person name="Stevens C."/>
            <person name="Dowd S."/>
        </authorList>
    </citation>
    <scope>NUCLEOTIDE SEQUENCE [LARGE SCALE GENOMIC DNA]</scope>
    <source>
        <strain evidence="2 3">NCELM</strain>
    </source>
</reference>
<dbReference type="EMBL" id="JAQNDN010000020">
    <property type="protein sequence ID" value="MDC0672815.1"/>
    <property type="molecule type" value="Genomic_DNA"/>
</dbReference>
<feature type="compositionally biased region" description="Low complexity" evidence="1">
    <location>
        <begin position="67"/>
        <end position="80"/>
    </location>
</feature>
<keyword evidence="3" id="KW-1185">Reference proteome</keyword>
<feature type="compositionally biased region" description="Acidic residues" evidence="1">
    <location>
        <begin position="121"/>
        <end position="134"/>
    </location>
</feature>
<gene>
    <name evidence="2" type="ORF">POL58_33995</name>
</gene>
<feature type="compositionally biased region" description="Basic and acidic residues" evidence="1">
    <location>
        <begin position="106"/>
        <end position="120"/>
    </location>
</feature>
<name>A0ABT5BF97_9BACT</name>
<evidence type="ECO:0000313" key="3">
    <source>
        <dbReference type="Proteomes" id="UP001217838"/>
    </source>
</evidence>